<reference evidence="2" key="1">
    <citation type="submission" date="2019-04" db="EMBL/GenBank/DDBJ databases">
        <title>Friends and foes A comparative genomics study of 23 Aspergillus species from section Flavi.</title>
        <authorList>
            <consortium name="DOE Joint Genome Institute"/>
            <person name="Kjaerbolling I."/>
            <person name="Vesth T."/>
            <person name="Frisvad J.C."/>
            <person name="Nybo J.L."/>
            <person name="Theobald S."/>
            <person name="Kildgaard S."/>
            <person name="Isbrandt T."/>
            <person name="Kuo A."/>
            <person name="Sato A."/>
            <person name="Lyhne E.K."/>
            <person name="Kogle M.E."/>
            <person name="Wiebenga A."/>
            <person name="Kun R.S."/>
            <person name="Lubbers R.J."/>
            <person name="Makela M.R."/>
            <person name="Barry K."/>
            <person name="Chovatia M."/>
            <person name="Clum A."/>
            <person name="Daum C."/>
            <person name="Haridas S."/>
            <person name="He G."/>
            <person name="LaButti K."/>
            <person name="Lipzen A."/>
            <person name="Mondo S."/>
            <person name="Riley R."/>
            <person name="Salamov A."/>
            <person name="Simmons B.A."/>
            <person name="Magnuson J.K."/>
            <person name="Henrissat B."/>
            <person name="Mortensen U.H."/>
            <person name="Larsen T.O."/>
            <person name="Devries R.P."/>
            <person name="Grigoriev I.V."/>
            <person name="Machida M."/>
            <person name="Baker S.E."/>
            <person name="Andersen M.R."/>
        </authorList>
    </citation>
    <scope>NUCLEOTIDE SEQUENCE [LARGE SCALE GENOMIC DNA]</scope>
    <source>
        <strain evidence="2">CBS 121.62</strain>
    </source>
</reference>
<evidence type="ECO:0000313" key="2">
    <source>
        <dbReference type="EMBL" id="KAB8253297.1"/>
    </source>
</evidence>
<dbReference type="VEuPathDB" id="FungiDB:F9C07_5581"/>
<dbReference type="VEuPathDB" id="FungiDB:AFLA_007812"/>
<accession>A0A5N6HHJ2</accession>
<feature type="region of interest" description="Disordered" evidence="1">
    <location>
        <begin position="1"/>
        <end position="56"/>
    </location>
</feature>
<dbReference type="AlphaFoldDB" id="A0A5N6HHJ2"/>
<dbReference type="EMBL" id="ML734551">
    <property type="protein sequence ID" value="KAB8253297.1"/>
    <property type="molecule type" value="Genomic_DNA"/>
</dbReference>
<proteinExistence type="predicted"/>
<evidence type="ECO:0000256" key="1">
    <source>
        <dbReference type="SAM" id="MobiDB-lite"/>
    </source>
</evidence>
<sequence>MSQSYSSSSSYFYSSSSSTDDGTAATGQRYATVSQTEPDGTTTVRTIRQDLGEPAVVDEKRYDQTGRLLTAGNSSAGGVRRITELDDEGGGLIEVLGWKLSGLNMVTS</sequence>
<name>A0A5N6HHJ2_ASPFL</name>
<protein>
    <submittedName>
        <fullName evidence="2">Uncharacterized protein</fullName>
    </submittedName>
</protein>
<feature type="compositionally biased region" description="Basic and acidic residues" evidence="1">
    <location>
        <begin position="47"/>
        <end position="56"/>
    </location>
</feature>
<dbReference type="Proteomes" id="UP000325434">
    <property type="component" value="Unassembled WGS sequence"/>
</dbReference>
<gene>
    <name evidence="2" type="ORF">BDV35DRAFT_386338</name>
</gene>
<feature type="compositionally biased region" description="Polar residues" evidence="1">
    <location>
        <begin position="19"/>
        <end position="46"/>
    </location>
</feature>
<feature type="compositionally biased region" description="Low complexity" evidence="1">
    <location>
        <begin position="1"/>
        <end position="18"/>
    </location>
</feature>
<organism evidence="2">
    <name type="scientific">Aspergillus flavus</name>
    <dbReference type="NCBI Taxonomy" id="5059"/>
    <lineage>
        <taxon>Eukaryota</taxon>
        <taxon>Fungi</taxon>
        <taxon>Dikarya</taxon>
        <taxon>Ascomycota</taxon>
        <taxon>Pezizomycotina</taxon>
        <taxon>Eurotiomycetes</taxon>
        <taxon>Eurotiomycetidae</taxon>
        <taxon>Eurotiales</taxon>
        <taxon>Aspergillaceae</taxon>
        <taxon>Aspergillus</taxon>
        <taxon>Aspergillus subgen. Circumdati</taxon>
    </lineage>
</organism>